<keyword evidence="3" id="KW-1185">Reference proteome</keyword>
<dbReference type="EMBL" id="OZ022409">
    <property type="protein sequence ID" value="CAK9440377.1"/>
    <property type="molecule type" value="Genomic_DNA"/>
</dbReference>
<name>A0ABP0ZQ24_9ASCO</name>
<dbReference type="PANTHER" id="PTHR38421:SF1">
    <property type="entry name" value="TRANSMEMBRANE PROTEIN"/>
    <property type="match status" value="1"/>
</dbReference>
<dbReference type="GeneID" id="92209673"/>
<feature type="transmembrane region" description="Helical" evidence="1">
    <location>
        <begin position="12"/>
        <end position="31"/>
    </location>
</feature>
<feature type="transmembrane region" description="Helical" evidence="1">
    <location>
        <begin position="51"/>
        <end position="73"/>
    </location>
</feature>
<accession>A0ABP0ZQ24</accession>
<evidence type="ECO:0000256" key="1">
    <source>
        <dbReference type="SAM" id="Phobius"/>
    </source>
</evidence>
<keyword evidence="1" id="KW-0472">Membrane</keyword>
<evidence type="ECO:0000313" key="2">
    <source>
        <dbReference type="EMBL" id="CAK9440377.1"/>
    </source>
</evidence>
<gene>
    <name evidence="2" type="ORF">LODBEIA_P44770</name>
</gene>
<feature type="transmembrane region" description="Helical" evidence="1">
    <location>
        <begin position="271"/>
        <end position="294"/>
    </location>
</feature>
<evidence type="ECO:0000313" key="3">
    <source>
        <dbReference type="Proteomes" id="UP001497383"/>
    </source>
</evidence>
<dbReference type="RefSeq" id="XP_066831415.1">
    <property type="nucleotide sequence ID" value="XM_066974702.1"/>
</dbReference>
<dbReference type="Proteomes" id="UP001497383">
    <property type="component" value="Chromosome 5"/>
</dbReference>
<dbReference type="PANTHER" id="PTHR38421">
    <property type="entry name" value="TRANSMEMBRANE PROTEIN USGS"/>
    <property type="match status" value="1"/>
</dbReference>
<proteinExistence type="predicted"/>
<sequence length="341" mass="39019">MPSPILISNSSGYFTLPVVIRSIAVTTSGIWTSPANSHFYTAENIHSCLKYIAISLLIYFLSSGPLLLAKLLMMAIHNERGFQIVKTVQEFCSNHVVFECFSAAFLSFFDSDLERLFLMNLKHTDELNGGTNYGRNYLKLPDHNRIGGWDFKSFKRAWKFNRQFKFFLKRYTNYLSLNAVVFCCIYILPQSLASSILAFISFQALLDKFGTQLSIVYVALLQMTDLQYRAMFITTYFGAMNLAQDLLIPYFNRVNFTNSEQEQWINTRKGVLFGIGIIYFIAIHKTRWISMLIYSNAFFNMGSIITRITSEIPANSKELSAWATLESVWDGHEKFVGEGTS</sequence>
<organism evidence="2 3">
    <name type="scientific">Lodderomyces beijingensis</name>
    <dbReference type="NCBI Taxonomy" id="1775926"/>
    <lineage>
        <taxon>Eukaryota</taxon>
        <taxon>Fungi</taxon>
        <taxon>Dikarya</taxon>
        <taxon>Ascomycota</taxon>
        <taxon>Saccharomycotina</taxon>
        <taxon>Pichiomycetes</taxon>
        <taxon>Debaryomycetaceae</taxon>
        <taxon>Candida/Lodderomyces clade</taxon>
        <taxon>Lodderomyces</taxon>
    </lineage>
</organism>
<feature type="transmembrane region" description="Helical" evidence="1">
    <location>
        <begin position="232"/>
        <end position="251"/>
    </location>
</feature>
<keyword evidence="1" id="KW-1133">Transmembrane helix</keyword>
<protein>
    <submittedName>
        <fullName evidence="2">Uncharacterized protein</fullName>
    </submittedName>
</protein>
<reference evidence="2 3" key="1">
    <citation type="submission" date="2024-03" db="EMBL/GenBank/DDBJ databases">
        <authorList>
            <person name="Brejova B."/>
        </authorList>
    </citation>
    <scope>NUCLEOTIDE SEQUENCE [LARGE SCALE GENOMIC DNA]</scope>
    <source>
        <strain evidence="2 3">CBS 14171</strain>
    </source>
</reference>
<keyword evidence="1" id="KW-0812">Transmembrane</keyword>